<dbReference type="GO" id="GO:0004252">
    <property type="term" value="F:serine-type endopeptidase activity"/>
    <property type="evidence" value="ECO:0007669"/>
    <property type="project" value="InterPro"/>
</dbReference>
<evidence type="ECO:0000313" key="1">
    <source>
        <dbReference type="EMBL" id="SVC51520.1"/>
    </source>
</evidence>
<name>A0A382MSH4_9ZZZZ</name>
<dbReference type="EMBL" id="UINC01095437">
    <property type="protein sequence ID" value="SVC51520.1"/>
    <property type="molecule type" value="Genomic_DNA"/>
</dbReference>
<dbReference type="Pfam" id="PF13365">
    <property type="entry name" value="Trypsin_2"/>
    <property type="match status" value="1"/>
</dbReference>
<sequence>MPTAVEVFAAASPSVVFIEVPSGTGSGLVLSDGWVVTNAHVVGRYPTVRLFTSVGEFVDIPVHARDWLNDLALVGPLTGPVAETLPALDFGSAETVRVGEAVYLVGFPGEVESDPEATITAGILSRRRRHPCLDVTFLQVDALIAGGQSGGALLDERGNLIGISGLGGFTDSNFGLVFSAEDVVRVLQPMYLPGSGSTEAPGRKRQEAASAYYDTAAFLVTVTEALPTLSVRASAPSGADIWLVIDSADGFPPIPAYADDELDYLFGGTYGEEDPDAFYADENAEGDGETLEVRVLPGRYVVSVGYWSPAEWESLEVTSSHPLVPLDDPENGSDTLRAGRSATGNIGHLYDTDRFHIELEADEQVRIQVDS</sequence>
<organism evidence="1">
    <name type="scientific">marine metagenome</name>
    <dbReference type="NCBI Taxonomy" id="408172"/>
    <lineage>
        <taxon>unclassified sequences</taxon>
        <taxon>metagenomes</taxon>
        <taxon>ecological metagenomes</taxon>
    </lineage>
</organism>
<dbReference type="SUPFAM" id="SSF50494">
    <property type="entry name" value="Trypsin-like serine proteases"/>
    <property type="match status" value="1"/>
</dbReference>
<accession>A0A382MSH4</accession>
<feature type="non-terminal residue" evidence="1">
    <location>
        <position position="371"/>
    </location>
</feature>
<protein>
    <recommendedName>
        <fullName evidence="2">Serine protease</fullName>
    </recommendedName>
</protein>
<dbReference type="InterPro" id="IPR001940">
    <property type="entry name" value="Peptidase_S1C"/>
</dbReference>
<dbReference type="PANTHER" id="PTHR22939">
    <property type="entry name" value="SERINE PROTEASE FAMILY S1C HTRA-RELATED"/>
    <property type="match status" value="1"/>
</dbReference>
<dbReference type="PRINTS" id="PR00834">
    <property type="entry name" value="PROTEASES2C"/>
</dbReference>
<dbReference type="InterPro" id="IPR009003">
    <property type="entry name" value="Peptidase_S1_PA"/>
</dbReference>
<gene>
    <name evidence="1" type="ORF">METZ01_LOCUS304374</name>
</gene>
<dbReference type="PANTHER" id="PTHR22939:SF129">
    <property type="entry name" value="SERINE PROTEASE HTRA2, MITOCHONDRIAL"/>
    <property type="match status" value="1"/>
</dbReference>
<dbReference type="AlphaFoldDB" id="A0A382MSH4"/>
<reference evidence="1" key="1">
    <citation type="submission" date="2018-05" db="EMBL/GenBank/DDBJ databases">
        <authorList>
            <person name="Lanie J.A."/>
            <person name="Ng W.-L."/>
            <person name="Kazmierczak K.M."/>
            <person name="Andrzejewski T.M."/>
            <person name="Davidsen T.M."/>
            <person name="Wayne K.J."/>
            <person name="Tettelin H."/>
            <person name="Glass J.I."/>
            <person name="Rusch D."/>
            <person name="Podicherti R."/>
            <person name="Tsui H.-C.T."/>
            <person name="Winkler M.E."/>
        </authorList>
    </citation>
    <scope>NUCLEOTIDE SEQUENCE</scope>
</reference>
<evidence type="ECO:0008006" key="2">
    <source>
        <dbReference type="Google" id="ProtNLM"/>
    </source>
</evidence>
<dbReference type="Gene3D" id="2.40.10.120">
    <property type="match status" value="1"/>
</dbReference>
<dbReference type="GO" id="GO:0006508">
    <property type="term" value="P:proteolysis"/>
    <property type="evidence" value="ECO:0007669"/>
    <property type="project" value="InterPro"/>
</dbReference>
<proteinExistence type="predicted"/>